<sequence>MFEGLQQPDKGAAFRPDRLRERVLNRSWTTMGWVWVCTLQRLKVWLAQLVWVWESGSLVVDAGRRTVQCSLKRVDQSLRGLSVSL</sequence>
<comment type="caution">
    <text evidence="1">The sequence shown here is derived from an EMBL/GenBank/DDBJ whole genome shotgun (WGS) entry which is preliminary data.</text>
</comment>
<evidence type="ECO:0000313" key="2">
    <source>
        <dbReference type="Proteomes" id="UP000315295"/>
    </source>
</evidence>
<proteinExistence type="predicted"/>
<protein>
    <submittedName>
        <fullName evidence="1">Uncharacterized protein</fullName>
    </submittedName>
</protein>
<dbReference type="AlphaFoldDB" id="A0A540MT02"/>
<name>A0A540MT02_MALBA</name>
<reference evidence="1 2" key="1">
    <citation type="journal article" date="2019" name="G3 (Bethesda)">
        <title>Sequencing of a Wild Apple (Malus baccata) Genome Unravels the Differences Between Cultivated and Wild Apple Species Regarding Disease Resistance and Cold Tolerance.</title>
        <authorList>
            <person name="Chen X."/>
        </authorList>
    </citation>
    <scope>NUCLEOTIDE SEQUENCE [LARGE SCALE GENOMIC DNA]</scope>
    <source>
        <strain evidence="2">cv. Shandingzi</strain>
        <tissue evidence="1">Leaves</tissue>
    </source>
</reference>
<accession>A0A540MT02</accession>
<gene>
    <name evidence="1" type="ORF">C1H46_013033</name>
</gene>
<dbReference type="EMBL" id="VIEB01000196">
    <property type="protein sequence ID" value="TQE01353.1"/>
    <property type="molecule type" value="Genomic_DNA"/>
</dbReference>
<dbReference type="Proteomes" id="UP000315295">
    <property type="component" value="Unassembled WGS sequence"/>
</dbReference>
<keyword evidence="2" id="KW-1185">Reference proteome</keyword>
<evidence type="ECO:0000313" key="1">
    <source>
        <dbReference type="EMBL" id="TQE01353.1"/>
    </source>
</evidence>
<organism evidence="1 2">
    <name type="scientific">Malus baccata</name>
    <name type="common">Siberian crab apple</name>
    <name type="synonym">Pyrus baccata</name>
    <dbReference type="NCBI Taxonomy" id="106549"/>
    <lineage>
        <taxon>Eukaryota</taxon>
        <taxon>Viridiplantae</taxon>
        <taxon>Streptophyta</taxon>
        <taxon>Embryophyta</taxon>
        <taxon>Tracheophyta</taxon>
        <taxon>Spermatophyta</taxon>
        <taxon>Magnoliopsida</taxon>
        <taxon>eudicotyledons</taxon>
        <taxon>Gunneridae</taxon>
        <taxon>Pentapetalae</taxon>
        <taxon>rosids</taxon>
        <taxon>fabids</taxon>
        <taxon>Rosales</taxon>
        <taxon>Rosaceae</taxon>
        <taxon>Amygdaloideae</taxon>
        <taxon>Maleae</taxon>
        <taxon>Malus</taxon>
    </lineage>
</organism>